<dbReference type="EMBL" id="VFIA01000011">
    <property type="protein sequence ID" value="MBC3791772.1"/>
    <property type="molecule type" value="Genomic_DNA"/>
</dbReference>
<sequence>MNLRKVIDKIGQEVDTLAGNQTKDLTYQSDHTYSNDRTAAQAFLRSKAKLFAVNDWSTMPEPTATFELHDPQGKPKHSDTLIVGDYIRIELPLPGHLPANWVQVSALRVTDTLAEFTVVPCKNPQAEQTDENAPVEHFFGPEASSTFRVERQANRLIASELGRNERVNNDEKTAGDRGIINTLIAAGGWAFFQEMQWKKLTEYLVHL</sequence>
<proteinExistence type="predicted"/>
<dbReference type="RefSeq" id="WP_186737555.1">
    <property type="nucleotide sequence ID" value="NZ_VFIA01000011.1"/>
</dbReference>
<dbReference type="Proteomes" id="UP000700732">
    <property type="component" value="Unassembled WGS sequence"/>
</dbReference>
<comment type="caution">
    <text evidence="1">The sequence shown here is derived from an EMBL/GenBank/DDBJ whole genome shotgun (WGS) entry which is preliminary data.</text>
</comment>
<reference evidence="1 2" key="1">
    <citation type="submission" date="2019-06" db="EMBL/GenBank/DDBJ databases">
        <title>Spirosoma utsteinense sp. nov. isolated from Antarctic ice-free soils.</title>
        <authorList>
            <person name="Tahon G."/>
        </authorList>
    </citation>
    <scope>NUCLEOTIDE SEQUENCE [LARGE SCALE GENOMIC DNA]</scope>
    <source>
        <strain evidence="1 2">LMG 31447</strain>
    </source>
</reference>
<keyword evidence="2" id="KW-1185">Reference proteome</keyword>
<protein>
    <submittedName>
        <fullName evidence="1">Uncharacterized protein</fullName>
    </submittedName>
</protein>
<gene>
    <name evidence="1" type="ORF">FH603_2280</name>
</gene>
<evidence type="ECO:0000313" key="1">
    <source>
        <dbReference type="EMBL" id="MBC3791772.1"/>
    </source>
</evidence>
<accession>A0ABR6W754</accession>
<evidence type="ECO:0000313" key="2">
    <source>
        <dbReference type="Proteomes" id="UP000700732"/>
    </source>
</evidence>
<name>A0ABR6W754_9BACT</name>
<organism evidence="1 2">
    <name type="scientific">Spirosoma utsteinense</name>
    <dbReference type="NCBI Taxonomy" id="2585773"/>
    <lineage>
        <taxon>Bacteria</taxon>
        <taxon>Pseudomonadati</taxon>
        <taxon>Bacteroidota</taxon>
        <taxon>Cytophagia</taxon>
        <taxon>Cytophagales</taxon>
        <taxon>Cytophagaceae</taxon>
        <taxon>Spirosoma</taxon>
    </lineage>
</organism>